<feature type="domain" description="Endonuclease/exonuclease/phosphatase" evidence="1">
    <location>
        <begin position="30"/>
        <end position="144"/>
    </location>
</feature>
<dbReference type="InterPro" id="IPR005135">
    <property type="entry name" value="Endo/exonuclease/phosphatase"/>
</dbReference>
<gene>
    <name evidence="2" type="ORF">FKW44_009973</name>
</gene>
<name>A0A7T8HFY3_CALRO</name>
<dbReference type="EMBL" id="CP045895">
    <property type="protein sequence ID" value="QQP49339.1"/>
    <property type="molecule type" value="Genomic_DNA"/>
</dbReference>
<evidence type="ECO:0000313" key="3">
    <source>
        <dbReference type="Proteomes" id="UP000595437"/>
    </source>
</evidence>
<dbReference type="Pfam" id="PF14529">
    <property type="entry name" value="Exo_endo_phos_2"/>
    <property type="match status" value="1"/>
</dbReference>
<organism evidence="2 3">
    <name type="scientific">Caligus rogercresseyi</name>
    <name type="common">Sea louse</name>
    <dbReference type="NCBI Taxonomy" id="217165"/>
    <lineage>
        <taxon>Eukaryota</taxon>
        <taxon>Metazoa</taxon>
        <taxon>Ecdysozoa</taxon>
        <taxon>Arthropoda</taxon>
        <taxon>Crustacea</taxon>
        <taxon>Multicrustacea</taxon>
        <taxon>Hexanauplia</taxon>
        <taxon>Copepoda</taxon>
        <taxon>Siphonostomatoida</taxon>
        <taxon>Caligidae</taxon>
        <taxon>Caligus</taxon>
    </lineage>
</organism>
<protein>
    <recommendedName>
        <fullName evidence="1">Endonuclease/exonuclease/phosphatase domain-containing protein</fullName>
    </recommendedName>
</protein>
<proteinExistence type="predicted"/>
<sequence>TIESPKQACELSNKGDWHKIFVPTEEGGFYVINTYGPNEKYSPFFQAITNSCKNDLYPLIVIGDLNVDLYKTNSVHPNLKMVSNLIIRLELQDLVKIYSPEDKVSWRCGSRSSRIDLALASASIRSMTNKACYRPHPASDHKMIEIDFIHKQPKKRFSIPRWMG</sequence>
<feature type="non-terminal residue" evidence="2">
    <location>
        <position position="1"/>
    </location>
</feature>
<dbReference type="Proteomes" id="UP000595437">
    <property type="component" value="Chromosome 6"/>
</dbReference>
<dbReference type="AlphaFoldDB" id="A0A7T8HFY3"/>
<accession>A0A7T8HFY3</accession>
<dbReference type="SUPFAM" id="SSF56219">
    <property type="entry name" value="DNase I-like"/>
    <property type="match status" value="1"/>
</dbReference>
<evidence type="ECO:0000313" key="2">
    <source>
        <dbReference type="EMBL" id="QQP49339.1"/>
    </source>
</evidence>
<reference evidence="3" key="1">
    <citation type="submission" date="2021-01" db="EMBL/GenBank/DDBJ databases">
        <title>Caligus Genome Assembly.</title>
        <authorList>
            <person name="Gallardo-Escarate C."/>
        </authorList>
    </citation>
    <scope>NUCLEOTIDE SEQUENCE [LARGE SCALE GENOMIC DNA]</scope>
</reference>
<dbReference type="InterPro" id="IPR036691">
    <property type="entry name" value="Endo/exonu/phosph_ase_sf"/>
</dbReference>
<feature type="non-terminal residue" evidence="2">
    <location>
        <position position="164"/>
    </location>
</feature>
<dbReference type="Gene3D" id="3.60.10.10">
    <property type="entry name" value="Endonuclease/exonuclease/phosphatase"/>
    <property type="match status" value="1"/>
</dbReference>
<keyword evidence="3" id="KW-1185">Reference proteome</keyword>
<evidence type="ECO:0000259" key="1">
    <source>
        <dbReference type="Pfam" id="PF14529"/>
    </source>
</evidence>
<dbReference type="GO" id="GO:0003824">
    <property type="term" value="F:catalytic activity"/>
    <property type="evidence" value="ECO:0007669"/>
    <property type="project" value="InterPro"/>
</dbReference>